<accession>A0A6J7P6B0</accession>
<dbReference type="EMBL" id="CAFBOG010000310">
    <property type="protein sequence ID" value="CAB5000946.1"/>
    <property type="molecule type" value="Genomic_DNA"/>
</dbReference>
<gene>
    <name evidence="1" type="ORF">UFOPK3914_02140</name>
</gene>
<reference evidence="1" key="1">
    <citation type="submission" date="2020-05" db="EMBL/GenBank/DDBJ databases">
        <authorList>
            <person name="Chiriac C."/>
            <person name="Salcher M."/>
            <person name="Ghai R."/>
            <person name="Kavagutti S V."/>
        </authorList>
    </citation>
    <scope>NUCLEOTIDE SEQUENCE</scope>
</reference>
<organism evidence="1">
    <name type="scientific">freshwater metagenome</name>
    <dbReference type="NCBI Taxonomy" id="449393"/>
    <lineage>
        <taxon>unclassified sequences</taxon>
        <taxon>metagenomes</taxon>
        <taxon>ecological metagenomes</taxon>
    </lineage>
</organism>
<dbReference type="AlphaFoldDB" id="A0A6J7P6B0"/>
<evidence type="ECO:0000313" key="1">
    <source>
        <dbReference type="EMBL" id="CAB5000946.1"/>
    </source>
</evidence>
<protein>
    <submittedName>
        <fullName evidence="1">Unannotated protein</fullName>
    </submittedName>
</protein>
<name>A0A6J7P6B0_9ZZZZ</name>
<dbReference type="AntiFam" id="ANF00007">
    <property type="entry name" value="Shadow ORF (opposite clpB)"/>
</dbReference>
<proteinExistence type="predicted"/>
<sequence>MLAILIQGGGTDCLQFTSSKHGLEDGGRIDCTLCGSGTHEGVDLIDEQDDVAASLDFFEHLLEALLEISSITRTSNKSTKIERVQLLSLQRLWHVVRCDGLSESLDDGSLANARLSDEHGVVLGAARQHLHHALCFAISSDHGIELVLTSQLGEVSTELIEYQRPRGCFSRGTCAGTGLLCSTRLGRGPWITREQLNDLLTDSGQVCSELDEDLRSYAFTLTDEAKQDVLGSDVVMAQLKSLSQRKLENFFGARRKGDVTRGGRPTLANDLFYLLPYCLK</sequence>